<comment type="caution">
    <text evidence="1">The sequence shown here is derived from an EMBL/GenBank/DDBJ whole genome shotgun (WGS) entry which is preliminary data.</text>
</comment>
<sequence>MFSDLPPELWPLLISHLRNPLPPTHTALPPPLSTLKQPHVVAAMMVSTEWYRLASSTLYSAVSEMALEGWKGASRASKPLPVFEKARTLSVGAFAGCPKHYRGSGGPTSTVRNLTEAAREYVGQFLYEHPQIRHTCDWAAGPLILNDSVIACISDKQYSAPSITAHSFAESASIPHFETSYIPTRRYFRAAAKSESPSSTGGAIVAMVVAAIAERQSGMEDLGMESDEYGWNLEEDVYVDLTSDSSAGASSARDRASRRKQAADFTGVIEGMLAASRAALPTVKLPHDSWTVTQLFDAPRCEACGWEPEGTEERGVVEA</sequence>
<name>A0AA38H7G1_9TREE</name>
<reference evidence="1" key="1">
    <citation type="journal article" date="2022" name="G3 (Bethesda)">
        <title>High quality genome of the basidiomycete yeast Dioszegia hungarica PDD-24b-2 isolated from cloud water.</title>
        <authorList>
            <person name="Jarrige D."/>
            <person name="Haridas S."/>
            <person name="Bleykasten-Grosshans C."/>
            <person name="Joly M."/>
            <person name="Nadalig T."/>
            <person name="Sancelme M."/>
            <person name="Vuilleumier S."/>
            <person name="Grigoriev I.V."/>
            <person name="Amato P."/>
            <person name="Bringel F."/>
        </authorList>
    </citation>
    <scope>NUCLEOTIDE SEQUENCE</scope>
    <source>
        <strain evidence="1">PDD-24b-2</strain>
    </source>
</reference>
<proteinExistence type="predicted"/>
<accession>A0AA38H7G1</accession>
<keyword evidence="2" id="KW-1185">Reference proteome</keyword>
<evidence type="ECO:0000313" key="1">
    <source>
        <dbReference type="EMBL" id="KAI9634986.1"/>
    </source>
</evidence>
<dbReference type="Proteomes" id="UP001164286">
    <property type="component" value="Unassembled WGS sequence"/>
</dbReference>
<dbReference type="AlphaFoldDB" id="A0AA38H7G1"/>
<organism evidence="1 2">
    <name type="scientific">Dioszegia hungarica</name>
    <dbReference type="NCBI Taxonomy" id="4972"/>
    <lineage>
        <taxon>Eukaryota</taxon>
        <taxon>Fungi</taxon>
        <taxon>Dikarya</taxon>
        <taxon>Basidiomycota</taxon>
        <taxon>Agaricomycotina</taxon>
        <taxon>Tremellomycetes</taxon>
        <taxon>Tremellales</taxon>
        <taxon>Bulleribasidiaceae</taxon>
        <taxon>Dioszegia</taxon>
    </lineage>
</organism>
<gene>
    <name evidence="1" type="ORF">MKK02DRAFT_37862</name>
</gene>
<dbReference type="GeneID" id="77729017"/>
<dbReference type="EMBL" id="JAKWFO010000006">
    <property type="protein sequence ID" value="KAI9634986.1"/>
    <property type="molecule type" value="Genomic_DNA"/>
</dbReference>
<evidence type="ECO:0000313" key="2">
    <source>
        <dbReference type="Proteomes" id="UP001164286"/>
    </source>
</evidence>
<protein>
    <recommendedName>
        <fullName evidence="3">F-box domain-containing protein</fullName>
    </recommendedName>
</protein>
<evidence type="ECO:0008006" key="3">
    <source>
        <dbReference type="Google" id="ProtNLM"/>
    </source>
</evidence>
<dbReference type="RefSeq" id="XP_052944763.1">
    <property type="nucleotide sequence ID" value="XM_053089812.1"/>
</dbReference>